<accession>A0ABN2S7G3</accession>
<dbReference type="Proteomes" id="UP001500326">
    <property type="component" value="Unassembled WGS sequence"/>
</dbReference>
<gene>
    <name evidence="1" type="ORF">GCM10009777_13810</name>
</gene>
<protein>
    <submittedName>
        <fullName evidence="1">Uncharacterized protein</fullName>
    </submittedName>
</protein>
<evidence type="ECO:0000313" key="1">
    <source>
        <dbReference type="EMBL" id="GAA1981470.1"/>
    </source>
</evidence>
<reference evidence="1 2" key="1">
    <citation type="journal article" date="2019" name="Int. J. Syst. Evol. Microbiol.">
        <title>The Global Catalogue of Microorganisms (GCM) 10K type strain sequencing project: providing services to taxonomists for standard genome sequencing and annotation.</title>
        <authorList>
            <consortium name="The Broad Institute Genomics Platform"/>
            <consortium name="The Broad Institute Genome Sequencing Center for Infectious Disease"/>
            <person name="Wu L."/>
            <person name="Ma J."/>
        </authorList>
    </citation>
    <scope>NUCLEOTIDE SEQUENCE [LARGE SCALE GENOMIC DNA]</scope>
    <source>
        <strain evidence="1 2">JCM 14902</strain>
    </source>
</reference>
<sequence>MSEYVPVVTASYAYRVAVAELPLRTRLSDDPAGAVVVVDGGSEWCDKVSDSLAAGARAIIVARPSTASADELAALVARAGDRAIVLERPFLRPDAVTDAVTARRAADAQARARLVAADCAAASNDFAAALRDSIGWLRGLSGGALVLRTGGNGVGLFDSREADGVPAVLTAVRAGGTSRLRIRALGEAVSEVDVSIARALVTTSTAGGRSTAPERFETPQRLALRRAIDAMTADAQIEDVAEFAADSTLAAAVIAPRGA</sequence>
<keyword evidence="2" id="KW-1185">Reference proteome</keyword>
<dbReference type="EMBL" id="BAAAOH010000001">
    <property type="protein sequence ID" value="GAA1981470.1"/>
    <property type="molecule type" value="Genomic_DNA"/>
</dbReference>
<evidence type="ECO:0000313" key="2">
    <source>
        <dbReference type="Proteomes" id="UP001500326"/>
    </source>
</evidence>
<name>A0ABN2S7G3_9MICO</name>
<comment type="caution">
    <text evidence="1">The sequence shown here is derived from an EMBL/GenBank/DDBJ whole genome shotgun (WGS) entry which is preliminary data.</text>
</comment>
<dbReference type="RefSeq" id="WP_344059820.1">
    <property type="nucleotide sequence ID" value="NZ_BAAAOH010000001.1"/>
</dbReference>
<proteinExistence type="predicted"/>
<organism evidence="1 2">
    <name type="scientific">Microbacterium pumilum</name>
    <dbReference type="NCBI Taxonomy" id="344165"/>
    <lineage>
        <taxon>Bacteria</taxon>
        <taxon>Bacillati</taxon>
        <taxon>Actinomycetota</taxon>
        <taxon>Actinomycetes</taxon>
        <taxon>Micrococcales</taxon>
        <taxon>Microbacteriaceae</taxon>
        <taxon>Microbacterium</taxon>
    </lineage>
</organism>